<dbReference type="PANTHER" id="PTHR30189">
    <property type="entry name" value="LPS-ASSEMBLY PROTEIN"/>
    <property type="match status" value="1"/>
</dbReference>
<dbReference type="EMBL" id="JADGII010000019">
    <property type="protein sequence ID" value="MBF0637372.1"/>
    <property type="molecule type" value="Genomic_DNA"/>
</dbReference>
<dbReference type="Proteomes" id="UP000619838">
    <property type="component" value="Unassembled WGS sequence"/>
</dbReference>
<dbReference type="RefSeq" id="WP_175187550.1">
    <property type="nucleotide sequence ID" value="NZ_JABVZQ010000011.1"/>
</dbReference>
<keyword evidence="3" id="KW-1185">Reference proteome</keyword>
<name>A0ABR9XU32_9CHLB</name>
<accession>A0ABR9XU32</accession>
<dbReference type="PANTHER" id="PTHR30189:SF1">
    <property type="entry name" value="LPS-ASSEMBLY PROTEIN LPTD"/>
    <property type="match status" value="1"/>
</dbReference>
<evidence type="ECO:0000313" key="3">
    <source>
        <dbReference type="Proteomes" id="UP000619838"/>
    </source>
</evidence>
<evidence type="ECO:0000313" key="2">
    <source>
        <dbReference type="EMBL" id="MBF0637372.1"/>
    </source>
</evidence>
<evidence type="ECO:0000259" key="1">
    <source>
        <dbReference type="Pfam" id="PF19838"/>
    </source>
</evidence>
<protein>
    <submittedName>
        <fullName evidence="2">LPS-assembly protein LptD</fullName>
    </submittedName>
</protein>
<organism evidence="2 3">
    <name type="scientific">Prosthecochloris ethylica</name>
    <dbReference type="NCBI Taxonomy" id="2743976"/>
    <lineage>
        <taxon>Bacteria</taxon>
        <taxon>Pseudomonadati</taxon>
        <taxon>Chlorobiota</taxon>
        <taxon>Chlorobiia</taxon>
        <taxon>Chlorobiales</taxon>
        <taxon>Chlorobiaceae</taxon>
        <taxon>Prosthecochloris</taxon>
    </lineage>
</organism>
<comment type="caution">
    <text evidence="2">The sequence shown here is derived from an EMBL/GenBank/DDBJ whole genome shotgun (WGS) entry which is preliminary data.</text>
</comment>
<feature type="domain" description="LPS-assembly protein LptD central" evidence="1">
    <location>
        <begin position="215"/>
        <end position="700"/>
    </location>
</feature>
<gene>
    <name evidence="2" type="ORF">INT08_09365</name>
</gene>
<sequence length="885" mass="99217">MRRCVMVKGAGSVFCPFLLIMLTLSGSLFPAQPQAYGRESSSGDAASSSTISFAARDSLRYDLVDQTMTLWGSASVEQAGTSIQGPEILVDYEASSLYAEKAGDESAGGAERPVFTDDDGAFEADTITYNFDTGRGVTSNIASEMEEGYYEGEEVTRLENGELLVKNGYFTTCPKEDPDIWFSSSNMRIIPNDRLIARPLIMYVRPVLFSRELPPIPLIPLPYMVIPLRTDRASGFLIPKGGSSSSRGFYLSNLGYFWAISDYMDLRLEGDISFNGSWRLAERYRYKKRYLYEGAFEAEYEHSVNDSDGVEYDNWYLNLEHQHRFDPTAFLDLNLEYLGGERDYDISSIDYDNIVNEQTSSYASFSKTFDEGNRRATVSYQGTQDLRNDDASQTVKASYYQGRVYPFMTGDAGEGDWRSRLSLTPRASVRADWVDIGGEDLITYRANAGLRFAYLADLDGGNTLNLTQEVNLEGILDERDAYGYRRAGRLSLPFGIESTLWKHLYVNGRVDFNSSYADGTIRLSDDGSGGVLTEYSDDMSSFSTYGVSLEAETRLYGTLRSALLHDLTGIRALRHTFIPELSFSWNPDFTSDSYGYYDRYFDPVESEYVRYNRFRDALYDDIPGPSSTVGITLGNLLQAKVDDESALSGERILQLLSFSASASCNLAADSLQWSPLVLSASSSALSPDFLLSAGAVYDFYSYDPVTEERIDRLYADEGNGLLRFVRGFVNMSFQVDGYFRSGGGDENPAGDDRGAQEQGSLYSERFSGPHRGSDVYRLPWKLRMSLYLNSRHENPFEPAETDALLNTSARFSLTDIWQVGVNTGFDLQEGDFVFPQLDLYGDFNCWEVGLEWVPSGEYQSYFLQIGLKSSLLQDLRFRKRGQFGG</sequence>
<reference evidence="2 3" key="1">
    <citation type="journal article" date="2020" name="Microorganisms">
        <title>Simultaneous Genome Sequencing of Prosthecochloris ethylica and Desulfuromonas acetoxidans within a Syntrophic Mixture Reveals Unique Pili and Protein Interactions.</title>
        <authorList>
            <person name="Kyndt J.A."/>
            <person name="Van Beeumen J.J."/>
            <person name="Meyer T.E."/>
        </authorList>
    </citation>
    <scope>NUCLEOTIDE SEQUENCE [LARGE SCALE GENOMIC DNA]</scope>
    <source>
        <strain evidence="2 3">N3</strain>
    </source>
</reference>
<dbReference type="Pfam" id="PF19838">
    <property type="entry name" value="LptD_2"/>
    <property type="match status" value="1"/>
</dbReference>
<proteinExistence type="predicted"/>
<dbReference type="InterPro" id="IPR050218">
    <property type="entry name" value="LptD"/>
</dbReference>
<dbReference type="InterPro" id="IPR045659">
    <property type="entry name" value="LptD_2"/>
</dbReference>